<evidence type="ECO:0000313" key="1">
    <source>
        <dbReference type="EMBL" id="UXN69996.1"/>
    </source>
</evidence>
<dbReference type="Pfam" id="PF02585">
    <property type="entry name" value="PIG-L"/>
    <property type="match status" value="1"/>
</dbReference>
<name>A0ABY6CFM2_9HYPH</name>
<organism evidence="1 2">
    <name type="scientific">Devosia neptuniae</name>
    <dbReference type="NCBI Taxonomy" id="191302"/>
    <lineage>
        <taxon>Bacteria</taxon>
        <taxon>Pseudomonadati</taxon>
        <taxon>Pseudomonadota</taxon>
        <taxon>Alphaproteobacteria</taxon>
        <taxon>Hyphomicrobiales</taxon>
        <taxon>Devosiaceae</taxon>
        <taxon>Devosia</taxon>
    </lineage>
</organism>
<evidence type="ECO:0000313" key="2">
    <source>
        <dbReference type="Proteomes" id="UP001061862"/>
    </source>
</evidence>
<accession>A0ABY6CFM2</accession>
<dbReference type="EMBL" id="CP104965">
    <property type="protein sequence ID" value="UXN69996.1"/>
    <property type="molecule type" value="Genomic_DNA"/>
</dbReference>
<dbReference type="Gene3D" id="3.40.50.10320">
    <property type="entry name" value="LmbE-like"/>
    <property type="match status" value="1"/>
</dbReference>
<dbReference type="InterPro" id="IPR003737">
    <property type="entry name" value="GlcNAc_PI_deacetylase-related"/>
</dbReference>
<dbReference type="InterPro" id="IPR029062">
    <property type="entry name" value="Class_I_gatase-like"/>
</dbReference>
<dbReference type="InterPro" id="IPR024078">
    <property type="entry name" value="LmbE-like_dom_sf"/>
</dbReference>
<proteinExistence type="predicted"/>
<dbReference type="RefSeq" id="WP_262168748.1">
    <property type="nucleotide sequence ID" value="NZ_CP104965.1"/>
</dbReference>
<dbReference type="SUPFAM" id="SSF52317">
    <property type="entry name" value="Class I glutamine amidotransferase-like"/>
    <property type="match status" value="1"/>
</dbReference>
<sequence length="791" mass="84412">MLTARDRLARRKSRPAIVALHRALSRLTSTLTVMNTGAHPDDEQSGMLALLRFGMGMRVIVACSTRGEGGQNTLGPERTGALGVLRSREMEEAARELDADVVWLGHGPDDPVHDFGFSKSGPDTLARWGKDRIIERLVRAYRQERPDIVIPTFLDVPGQHGHHRAMTEAAETAITLAADPTAYPEHFAEGLTPWRVAKYYLPAWSGGGDTYDDEVPPPPATLTVTASGSDPLTGASYDTLGEFSRYYHASQNMGHWRAEPQTAWPLHLKLGAAAEADIRANLPANLTEIAALLASSASAPLRAADAAIADAIVAFPDGAAIVGPLDIAKSELLAAQAALTEPEAELFGHRLSRKLAEIDAALIAASGLDILAWVEPANLAPGGSGQLKVWLGNRHATIRPVLAPHLHAGTLTSEGSVTGIPLSVAADAPITNAYLPGYSSLGGNGAVQVEVTLKIGSHAATMLIDTEEPVQIVPTYAVSLVPDALIIPLPAASTDHTVAVQSDAPPQVIAIDETPGITITRSGNGFTIRADASLHAGRLTLPVTVDGAPAYNLTPIAYPHIGRTHFVRPEALDILALDLVLPQSRIGYVGGGSDRVGLWLARMGADVTELDAAALEGNLSAYDTIVIGIFAFGTRPDLARAVPRLHRWVETGGHLLTLYHRPSDGWNSDATPPRRLVIGSPSLRWRVTNPAVNVSSLLPQSPLMSFPNRLSANDFAGWDKERGLYFASEWDDAYQPLLSMHDSGEQPLFGSLLTAQIGRGRHTHTSLVLHHQLDKLVPGAFRILANLVQKS</sequence>
<gene>
    <name evidence="1" type="ORF">N8A98_22795</name>
</gene>
<keyword evidence="2" id="KW-1185">Reference proteome</keyword>
<reference evidence="1 2" key="1">
    <citation type="submission" date="2022-09" db="EMBL/GenBank/DDBJ databases">
        <title>Interaction between co-microsymbionts with complementary sets of symbiotic genes in legume-rhizobium systems.</title>
        <authorList>
            <person name="Safronova V."/>
            <person name="Sazanova A."/>
            <person name="Afonin A."/>
            <person name="Chirak E."/>
        </authorList>
    </citation>
    <scope>NUCLEOTIDE SEQUENCE [LARGE SCALE GENOMIC DNA]</scope>
    <source>
        <strain evidence="1 2">A18/4-1</strain>
    </source>
</reference>
<dbReference type="Proteomes" id="UP001061862">
    <property type="component" value="Chromosome"/>
</dbReference>
<dbReference type="SUPFAM" id="SSF102588">
    <property type="entry name" value="LmbE-like"/>
    <property type="match status" value="1"/>
</dbReference>
<protein>
    <submittedName>
        <fullName evidence="1">PIG-L family deacetylase</fullName>
    </submittedName>
</protein>